<evidence type="ECO:0000256" key="24">
    <source>
        <dbReference type="ARBA" id="ARBA00049138"/>
    </source>
</evidence>
<accession>W6R2M5</accession>
<dbReference type="InterPro" id="IPR018506">
    <property type="entry name" value="Cyt_B5_heme-BS"/>
</dbReference>
<evidence type="ECO:0000256" key="25">
    <source>
        <dbReference type="PIRSR" id="PIRSR601834-1"/>
    </source>
</evidence>
<evidence type="ECO:0000256" key="1">
    <source>
        <dbReference type="ARBA" id="ARBA00001974"/>
    </source>
</evidence>
<evidence type="ECO:0000256" key="6">
    <source>
        <dbReference type="ARBA" id="ARBA00022617"/>
    </source>
</evidence>
<feature type="domain" description="FAD-binding FR-type" evidence="28">
    <location>
        <begin position="255"/>
        <end position="358"/>
    </location>
</feature>
<dbReference type="PRINTS" id="PR00406">
    <property type="entry name" value="CYTB5RDTASE"/>
</dbReference>
<dbReference type="PANTHER" id="PTHR19370">
    <property type="entry name" value="NADH-CYTOCHROME B5 REDUCTASE"/>
    <property type="match status" value="1"/>
</dbReference>
<dbReference type="Gene3D" id="3.40.50.80">
    <property type="entry name" value="Nucleotide-binding domain of ferredoxin-NADP reductase (FNR) module"/>
    <property type="match status" value="1"/>
</dbReference>
<feature type="binding site" evidence="25">
    <location>
        <position position="326"/>
    </location>
    <ligand>
        <name>FAD</name>
        <dbReference type="ChEBI" id="CHEBI:57692"/>
    </ligand>
</feature>
<keyword evidence="9" id="KW-0812">Transmembrane</keyword>
<evidence type="ECO:0000256" key="4">
    <source>
        <dbReference type="ARBA" id="ARBA00006105"/>
    </source>
</evidence>
<proteinExistence type="inferred from homology"/>
<dbReference type="FunFam" id="3.40.50.80:FF:000019">
    <property type="entry name" value="NADH-cytochrome b5 reductase"/>
    <property type="match status" value="1"/>
</dbReference>
<comment type="catalytic activity">
    <reaction evidence="24">
        <text>2 Fe(3+)-[Dph3] + NADH = 2 Fe(2+)-[Dph3] + NAD(+) + H(+)</text>
        <dbReference type="Rhea" id="RHEA:71231"/>
        <dbReference type="Rhea" id="RHEA-COMP:18002"/>
        <dbReference type="Rhea" id="RHEA-COMP:18003"/>
        <dbReference type="ChEBI" id="CHEBI:15378"/>
        <dbReference type="ChEBI" id="CHEBI:29033"/>
        <dbReference type="ChEBI" id="CHEBI:29034"/>
        <dbReference type="ChEBI" id="CHEBI:57540"/>
        <dbReference type="ChEBI" id="CHEBI:57945"/>
        <dbReference type="ChEBI" id="CHEBI:83228"/>
    </reaction>
    <physiologicalReaction direction="left-to-right" evidence="24">
        <dbReference type="Rhea" id="RHEA:71232"/>
    </physiologicalReaction>
</comment>
<evidence type="ECO:0000256" key="12">
    <source>
        <dbReference type="ARBA" id="ARBA00022827"/>
    </source>
</evidence>
<keyword evidence="18" id="KW-0472">Membrane</keyword>
<comment type="similarity">
    <text evidence="26">Belongs to the cytochrome b5 family.</text>
</comment>
<dbReference type="SUPFAM" id="SSF63380">
    <property type="entry name" value="Riboflavin synthase domain-like"/>
    <property type="match status" value="1"/>
</dbReference>
<feature type="binding site" evidence="25">
    <location>
        <position position="309"/>
    </location>
    <ligand>
        <name>FAD</name>
        <dbReference type="ChEBI" id="CHEBI:57692"/>
    </ligand>
</feature>
<feature type="binding site" evidence="25">
    <location>
        <position position="307"/>
    </location>
    <ligand>
        <name>FAD</name>
        <dbReference type="ChEBI" id="CHEBI:57692"/>
    </ligand>
</feature>
<keyword evidence="11" id="KW-1000">Mitochondrion outer membrane</keyword>
<evidence type="ECO:0000313" key="29">
    <source>
        <dbReference type="EMBL" id="CDM36087.1"/>
    </source>
</evidence>
<evidence type="ECO:0000256" key="20">
    <source>
        <dbReference type="ARBA" id="ARBA00038836"/>
    </source>
</evidence>
<dbReference type="OMA" id="GLANGWW"/>
<dbReference type="PROSITE" id="PS00191">
    <property type="entry name" value="CYTOCHROME_B5_1"/>
    <property type="match status" value="1"/>
</dbReference>
<dbReference type="GO" id="GO:0005741">
    <property type="term" value="C:mitochondrial outer membrane"/>
    <property type="evidence" value="ECO:0007669"/>
    <property type="project" value="UniProtKB-SubCell"/>
</dbReference>
<evidence type="ECO:0000256" key="17">
    <source>
        <dbReference type="ARBA" id="ARBA00023128"/>
    </source>
</evidence>
<dbReference type="Pfam" id="PF00173">
    <property type="entry name" value="Cyt-b5"/>
    <property type="match status" value="1"/>
</dbReference>
<evidence type="ECO:0000256" key="19">
    <source>
        <dbReference type="ARBA" id="ARBA00037104"/>
    </source>
</evidence>
<evidence type="ECO:0000256" key="14">
    <source>
        <dbReference type="ARBA" id="ARBA00023002"/>
    </source>
</evidence>
<dbReference type="InterPro" id="IPR036400">
    <property type="entry name" value="Cyt_B5-like_heme/steroid_sf"/>
</dbReference>
<dbReference type="STRING" id="1365484.W6R2M5"/>
<dbReference type="SUPFAM" id="SSF55856">
    <property type="entry name" value="Cytochrome b5-like heme/steroid binding domain"/>
    <property type="match status" value="1"/>
</dbReference>
<dbReference type="GO" id="GO:0090524">
    <property type="term" value="F:cytochrome-b5 reductase activity, acting on NADH"/>
    <property type="evidence" value="ECO:0007669"/>
    <property type="project" value="UniProtKB-EC"/>
</dbReference>
<dbReference type="PROSITE" id="PS51384">
    <property type="entry name" value="FAD_FR"/>
    <property type="match status" value="1"/>
</dbReference>
<keyword evidence="10 26" id="KW-0479">Metal-binding</keyword>
<evidence type="ECO:0000256" key="11">
    <source>
        <dbReference type="ARBA" id="ARBA00022787"/>
    </source>
</evidence>
<feature type="binding site" evidence="25">
    <location>
        <position position="333"/>
    </location>
    <ligand>
        <name>FAD</name>
        <dbReference type="ChEBI" id="CHEBI:57692"/>
    </ligand>
</feature>
<evidence type="ECO:0000256" key="26">
    <source>
        <dbReference type="RuleBase" id="RU362121"/>
    </source>
</evidence>
<evidence type="ECO:0000256" key="21">
    <source>
        <dbReference type="ARBA" id="ARBA00039438"/>
    </source>
</evidence>
<gene>
    <name evidence="29" type="ORF">PROQFM164_S04g000968</name>
</gene>
<dbReference type="InterPro" id="IPR039261">
    <property type="entry name" value="FNR_nucleotide-bd"/>
</dbReference>
<comment type="subunit">
    <text evidence="20">Monomer. Component of the 2-(3-amino-3-carboxypropyl)histidine synthase complex composed of DPH1, DPH2, DPH3 and a NADH-dependent reductase, predominantly CBR1.</text>
</comment>
<dbReference type="InterPro" id="IPR001834">
    <property type="entry name" value="CBR-like"/>
</dbReference>
<keyword evidence="17" id="KW-0496">Mitochondrion</keyword>
<comment type="catalytic activity">
    <reaction evidence="23">
        <text>2 Fe(III)-[cytochrome b5] + NADH = 2 Fe(II)-[cytochrome b5] + NAD(+) + H(+)</text>
        <dbReference type="Rhea" id="RHEA:46680"/>
        <dbReference type="Rhea" id="RHEA-COMP:10438"/>
        <dbReference type="Rhea" id="RHEA-COMP:10439"/>
        <dbReference type="ChEBI" id="CHEBI:15378"/>
        <dbReference type="ChEBI" id="CHEBI:29033"/>
        <dbReference type="ChEBI" id="CHEBI:29034"/>
        <dbReference type="ChEBI" id="CHEBI:57540"/>
        <dbReference type="ChEBI" id="CHEBI:57945"/>
        <dbReference type="EC" id="1.6.2.2"/>
    </reaction>
</comment>
<keyword evidence="14" id="KW-0560">Oxidoreductase</keyword>
<evidence type="ECO:0000256" key="2">
    <source>
        <dbReference type="ARBA" id="ARBA00004572"/>
    </source>
</evidence>
<keyword evidence="13" id="KW-1133">Transmembrane helix</keyword>
<dbReference type="AlphaFoldDB" id="W6R2M5"/>
<feature type="binding site" evidence="25">
    <location>
        <position position="375"/>
    </location>
    <ligand>
        <name>FAD</name>
        <dbReference type="ChEBI" id="CHEBI:57692"/>
    </ligand>
</feature>
<evidence type="ECO:0000256" key="5">
    <source>
        <dbReference type="ARBA" id="ARBA00012011"/>
    </source>
</evidence>
<keyword evidence="7 25" id="KW-0285">Flavoprotein</keyword>
<dbReference type="Proteomes" id="UP000030686">
    <property type="component" value="Unassembled WGS sequence"/>
</dbReference>
<dbReference type="InterPro" id="IPR001199">
    <property type="entry name" value="Cyt_B5-like_heme/steroid-bd"/>
</dbReference>
<dbReference type="PRINTS" id="PR00363">
    <property type="entry name" value="CYTOCHROMEB5"/>
</dbReference>
<dbReference type="FunFam" id="3.10.120.10:FF:000002">
    <property type="entry name" value="Cytochrome b5 type B"/>
    <property type="match status" value="1"/>
</dbReference>
<organism evidence="29 30">
    <name type="scientific">Penicillium roqueforti (strain FM164)</name>
    <dbReference type="NCBI Taxonomy" id="1365484"/>
    <lineage>
        <taxon>Eukaryota</taxon>
        <taxon>Fungi</taxon>
        <taxon>Dikarya</taxon>
        <taxon>Ascomycota</taxon>
        <taxon>Pezizomycotina</taxon>
        <taxon>Eurotiomycetes</taxon>
        <taxon>Eurotiomycetidae</taxon>
        <taxon>Eurotiales</taxon>
        <taxon>Aspergillaceae</taxon>
        <taxon>Penicillium</taxon>
    </lineage>
</organism>
<comment type="cofactor">
    <cofactor evidence="1 25">
        <name>FAD</name>
        <dbReference type="ChEBI" id="CHEBI:57692"/>
    </cofactor>
</comment>
<dbReference type="InterPro" id="IPR017927">
    <property type="entry name" value="FAD-bd_FR_type"/>
</dbReference>
<dbReference type="Pfam" id="PF00970">
    <property type="entry name" value="FAD_binding_6"/>
    <property type="match status" value="1"/>
</dbReference>
<dbReference type="OrthoDB" id="260519at2759"/>
<dbReference type="PANTHER" id="PTHR19370:SF178">
    <property type="entry name" value="CYTOCHROME-B5 REDUCTASE"/>
    <property type="match status" value="1"/>
</dbReference>
<evidence type="ECO:0000256" key="8">
    <source>
        <dbReference type="ARBA" id="ARBA00022679"/>
    </source>
</evidence>
<dbReference type="GO" id="GO:0005783">
    <property type="term" value="C:endoplasmic reticulum"/>
    <property type="evidence" value="ECO:0007669"/>
    <property type="project" value="TreeGrafter"/>
</dbReference>
<evidence type="ECO:0000256" key="7">
    <source>
        <dbReference type="ARBA" id="ARBA00022630"/>
    </source>
</evidence>
<comment type="similarity">
    <text evidence="4">Belongs to the flavoprotein pyridine nucleotide cytochrome reductase family.</text>
</comment>
<dbReference type="InterPro" id="IPR001433">
    <property type="entry name" value="OxRdtase_FAD/NAD-bd"/>
</dbReference>
<dbReference type="PRINTS" id="PR00371">
    <property type="entry name" value="FPNCR"/>
</dbReference>
<keyword evidence="8" id="KW-0808">Transferase</keyword>
<evidence type="ECO:0000256" key="23">
    <source>
        <dbReference type="ARBA" id="ARBA00047682"/>
    </source>
</evidence>
<evidence type="ECO:0000256" key="16">
    <source>
        <dbReference type="ARBA" id="ARBA00023027"/>
    </source>
</evidence>
<dbReference type="Pfam" id="PF00175">
    <property type="entry name" value="NAD_binding_1"/>
    <property type="match status" value="1"/>
</dbReference>
<dbReference type="InterPro" id="IPR017938">
    <property type="entry name" value="Riboflavin_synthase-like_b-brl"/>
</dbReference>
<evidence type="ECO:0000256" key="15">
    <source>
        <dbReference type="ARBA" id="ARBA00023004"/>
    </source>
</evidence>
<dbReference type="GO" id="GO:0020037">
    <property type="term" value="F:heme binding"/>
    <property type="evidence" value="ECO:0007669"/>
    <property type="project" value="UniProtKB-UniRule"/>
</dbReference>
<sequence length="498" mass="55596">MAQSRVPPTPQMELPSIPANEVRLHRKTSDAWMIVHNKVYDVTDYMEDHPGGVEILFGEAGKDATQVFEDVGHSDEARELLQSLLIGEIPASVGFSIHSSTLWQKVLICLFKERVAEVEIYRPTFEVINQTTAIKTKSQPSNGLASFWWAVAKVCLIGASGEVARLIYHYRKQWPGFIQASLGGLRVSGTKIWISIGMVSTAQFLLTFGLLSWGVSKLDFKQDMLSFPAYRRRHPNTFFKPSATPTSFTCQLHPQTWTNLTLREKARISMNVYRFVFNLPNTKQPLGLPSGQHVAVRAKTGNKDVVRSYTPISDDREIGHVDLLIKVYPTGTMTKYLESLEEGDCVEFRGPKGAMRYTSDYSEKIVMIAGGTGITPMYQIIRAICLNPSDATQVNLLYANNSETDMLLREQIDSLASRFPQNLKAHYILVNPPSGWQGSVGFITEDLVKKSVVASSQSSRVMLCGPPPMLAAVKKILSALDFHDPKPVSQMEDEVFVF</sequence>
<comment type="subcellular location">
    <subcellularLocation>
        <location evidence="2">Mitochondrion outer membrane</location>
        <topology evidence="2">Single-pass membrane protein</topology>
    </subcellularLocation>
</comment>
<protein>
    <recommendedName>
        <fullName evidence="21">NADH-cytochrome b5 reductase 1</fullName>
        <ecNumber evidence="5">1.6.2.2</ecNumber>
    </recommendedName>
    <alternativeName>
        <fullName evidence="22">Microsomal cytochrome b reductase</fullName>
    </alternativeName>
</protein>
<keyword evidence="6 26" id="KW-0349">Heme</keyword>
<keyword evidence="12 25" id="KW-0274">FAD</keyword>
<keyword evidence="15 26" id="KW-0408">Iron</keyword>
<evidence type="ECO:0000256" key="13">
    <source>
        <dbReference type="ARBA" id="ARBA00022989"/>
    </source>
</evidence>
<evidence type="ECO:0000256" key="22">
    <source>
        <dbReference type="ARBA" id="ARBA00041901"/>
    </source>
</evidence>
<dbReference type="SMART" id="SM01117">
    <property type="entry name" value="Cyt-b5"/>
    <property type="match status" value="1"/>
</dbReference>
<dbReference type="InterPro" id="IPR001709">
    <property type="entry name" value="Flavoprot_Pyr_Nucl_cyt_Rdtase"/>
</dbReference>
<evidence type="ECO:0000256" key="10">
    <source>
        <dbReference type="ARBA" id="ARBA00022723"/>
    </source>
</evidence>
<dbReference type="Gene3D" id="3.10.120.10">
    <property type="entry name" value="Cytochrome b5-like heme/steroid binding domain"/>
    <property type="match status" value="1"/>
</dbReference>
<evidence type="ECO:0000256" key="9">
    <source>
        <dbReference type="ARBA" id="ARBA00022692"/>
    </source>
</evidence>
<dbReference type="GO" id="GO:0046872">
    <property type="term" value="F:metal ion binding"/>
    <property type="evidence" value="ECO:0007669"/>
    <property type="project" value="UniProtKB-UniRule"/>
</dbReference>
<evidence type="ECO:0000256" key="3">
    <source>
        <dbReference type="ARBA" id="ARBA00005156"/>
    </source>
</evidence>
<evidence type="ECO:0000259" key="27">
    <source>
        <dbReference type="PROSITE" id="PS50255"/>
    </source>
</evidence>
<dbReference type="InterPro" id="IPR008333">
    <property type="entry name" value="Cbr1-like_FAD-bd_dom"/>
</dbReference>
<dbReference type="EC" id="1.6.2.2" evidence="5"/>
<dbReference type="GO" id="GO:0016740">
    <property type="term" value="F:transferase activity"/>
    <property type="evidence" value="ECO:0007669"/>
    <property type="project" value="UniProtKB-KW"/>
</dbReference>
<reference evidence="29" key="1">
    <citation type="journal article" date="2014" name="Nat. Commun.">
        <title>Multiple recent horizontal transfers of a large genomic region in cheese making fungi.</title>
        <authorList>
            <person name="Cheeseman K."/>
            <person name="Ropars J."/>
            <person name="Renault P."/>
            <person name="Dupont J."/>
            <person name="Gouzy J."/>
            <person name="Branca A."/>
            <person name="Abraham A.L."/>
            <person name="Ceppi M."/>
            <person name="Conseiller E."/>
            <person name="Debuchy R."/>
            <person name="Malagnac F."/>
            <person name="Goarin A."/>
            <person name="Silar P."/>
            <person name="Lacoste S."/>
            <person name="Sallet E."/>
            <person name="Bensimon A."/>
            <person name="Giraud T."/>
            <person name="Brygoo Y."/>
        </authorList>
    </citation>
    <scope>NUCLEOTIDE SEQUENCE [LARGE SCALE GENOMIC DNA]</scope>
    <source>
        <strain evidence="29">FM164</strain>
    </source>
</reference>
<feature type="binding site" evidence="25">
    <location>
        <position position="324"/>
    </location>
    <ligand>
        <name>FAD</name>
        <dbReference type="ChEBI" id="CHEBI:57692"/>
    </ligand>
</feature>
<comment type="pathway">
    <text evidence="3">Protein modification; peptidyl-diphthamide biosynthesis.</text>
</comment>
<comment type="function">
    <text evidence="19">NADH-dependent reductase for DPH3 and cytochrome b5. Required for the first step of diphthamide biosynthesis, a post-translational modification of histidine which occurs in elongation factor 2. DPH1 and DPH2 transfer a 3-amino-3-carboxypropyl (ACP) group from S-adenosyl-L-methionine (SAM) to a histidine residue, the reaction is assisted by a reduction system comprising DPH3 and a NADH-dependent reductase, predominantly CBR1. By reducing DPH3, also involved in the formation of the tRNA wobble base modification mcm5s 2U (5-methoxycarbonylmethyl-2-thiouridine), mediated by the elongator complex. The cytochrome b5/NADH cytochrome b5 reductase electron transfer system supports the catalytic activity of several sterol biosynthetic enzymes.</text>
</comment>
<keyword evidence="16" id="KW-0520">NAD</keyword>
<evidence type="ECO:0000259" key="28">
    <source>
        <dbReference type="PROSITE" id="PS51384"/>
    </source>
</evidence>
<evidence type="ECO:0000256" key="18">
    <source>
        <dbReference type="ARBA" id="ARBA00023136"/>
    </source>
</evidence>
<dbReference type="PROSITE" id="PS50255">
    <property type="entry name" value="CYTOCHROME_B5_2"/>
    <property type="match status" value="1"/>
</dbReference>
<keyword evidence="30" id="KW-1185">Reference proteome</keyword>
<feature type="domain" description="Cytochrome b5 heme-binding" evidence="27">
    <location>
        <begin position="14"/>
        <end position="90"/>
    </location>
</feature>
<evidence type="ECO:0000313" key="30">
    <source>
        <dbReference type="Proteomes" id="UP000030686"/>
    </source>
</evidence>
<dbReference type="EMBL" id="HG792018">
    <property type="protein sequence ID" value="CDM36087.1"/>
    <property type="molecule type" value="Genomic_DNA"/>
</dbReference>
<name>W6R2M5_PENRF</name>
<dbReference type="Gene3D" id="2.40.30.10">
    <property type="entry name" value="Translation factors"/>
    <property type="match status" value="1"/>
</dbReference>
<dbReference type="CDD" id="cd06183">
    <property type="entry name" value="cyt_b5_reduct_like"/>
    <property type="match status" value="1"/>
</dbReference>
<dbReference type="FunFam" id="2.40.30.10:FF:000032">
    <property type="entry name" value="NADH-cytochrome b5 reductase"/>
    <property type="match status" value="1"/>
</dbReference>
<dbReference type="SUPFAM" id="SSF52343">
    <property type="entry name" value="Ferredoxin reductase-like, C-terminal NADP-linked domain"/>
    <property type="match status" value="1"/>
</dbReference>